<gene>
    <name evidence="2" type="ORF">F2Q69_00006141</name>
</gene>
<evidence type="ECO:0000256" key="1">
    <source>
        <dbReference type="SAM" id="MobiDB-lite"/>
    </source>
</evidence>
<comment type="caution">
    <text evidence="2">The sequence shown here is derived from an EMBL/GenBank/DDBJ whole genome shotgun (WGS) entry which is preliminary data.</text>
</comment>
<reference evidence="2" key="1">
    <citation type="submission" date="2019-12" db="EMBL/GenBank/DDBJ databases">
        <title>Genome sequencing and annotation of Brassica cretica.</title>
        <authorList>
            <person name="Studholme D.J."/>
            <person name="Sarris P."/>
        </authorList>
    </citation>
    <scope>NUCLEOTIDE SEQUENCE</scope>
    <source>
        <strain evidence="2">PFS-109/04</strain>
        <tissue evidence="2">Leaf</tissue>
    </source>
</reference>
<accession>A0A8S9PHV2</accession>
<sequence length="72" mass="8007">MVAVELTVSREGTRPVREDCYPFDTQIYPGDELFLTSTWFPASRIIPWVRSGSRPASPGRVCPEPEGLVPVS</sequence>
<evidence type="ECO:0000313" key="2">
    <source>
        <dbReference type="EMBL" id="KAF3515009.1"/>
    </source>
</evidence>
<dbReference type="EMBL" id="QGKX02001521">
    <property type="protein sequence ID" value="KAF3515009.1"/>
    <property type="molecule type" value="Genomic_DNA"/>
</dbReference>
<proteinExistence type="predicted"/>
<dbReference type="Proteomes" id="UP000712600">
    <property type="component" value="Unassembled WGS sequence"/>
</dbReference>
<name>A0A8S9PHV2_BRACR</name>
<dbReference type="AlphaFoldDB" id="A0A8S9PHV2"/>
<evidence type="ECO:0000313" key="3">
    <source>
        <dbReference type="Proteomes" id="UP000712600"/>
    </source>
</evidence>
<protein>
    <submittedName>
        <fullName evidence="2">Uncharacterized protein</fullName>
    </submittedName>
</protein>
<feature type="region of interest" description="Disordered" evidence="1">
    <location>
        <begin position="53"/>
        <end position="72"/>
    </location>
</feature>
<organism evidence="2 3">
    <name type="scientific">Brassica cretica</name>
    <name type="common">Mustard</name>
    <dbReference type="NCBI Taxonomy" id="69181"/>
    <lineage>
        <taxon>Eukaryota</taxon>
        <taxon>Viridiplantae</taxon>
        <taxon>Streptophyta</taxon>
        <taxon>Embryophyta</taxon>
        <taxon>Tracheophyta</taxon>
        <taxon>Spermatophyta</taxon>
        <taxon>Magnoliopsida</taxon>
        <taxon>eudicotyledons</taxon>
        <taxon>Gunneridae</taxon>
        <taxon>Pentapetalae</taxon>
        <taxon>rosids</taxon>
        <taxon>malvids</taxon>
        <taxon>Brassicales</taxon>
        <taxon>Brassicaceae</taxon>
        <taxon>Brassiceae</taxon>
        <taxon>Brassica</taxon>
    </lineage>
</organism>